<sequence length="850" mass="94275">MEALPESLRIPEAIANACLPPEDLPVLKLIKFNLPPLHKSTAFLNPTDYLSEYAPTLTAFDPAAIPVPPHAVVKDLERAILSDKDICSIVLVHSPQHRNEDQRYPPWLATLWARMERAREARTLWRTAADGIHEMLARTSTSKEAAERAKQALTVLASLGWTGNLRGLKAGGTISDLVFWFNKKWLRTDHEDGMLEILAYDLGLNDSDGDTIWSTYLVLALAQAYANPNKYRTAASFQWLRGLGQGFAMGTRRRLGTVANKDDEHWVALAIDSENKTVAYGDGFRKKVPKDLCKHVDWWLFEHLAIEFQWTDLPIPEQHDSHSCGVLAYSALANFFEPARFPLPESTAGSMADERVKAFLRIVERHSGEPNFTSESRGFEFTFAHTHRFPRPVDGNPSGRTGGTGGVQSGESKHEAEDDSLVGSEASLSDDEGPLPSDDSGSASDGYSRSSSPTRAPLRTICALPSRVRSRARINSPPLTSSSPTSPPTLHESDDDLPVSGSSRLRPSTPPSSKRTHSDRATDTPHVTPVCIFCPPGDSNIIPTLRRREKSQIVWLLDRTSQWVQTDLIIAHCASCRADYFPDRITYKDNDSRRERLEFSSQYIRVSKHGGWVHQQIVVLQENALNRFHAGWMNFADWLNDCTGSQRKLTTRQSQRLSVEHFSRRLLVFHGKDRDFSCEAHPSTRSFTEAVRGAIGVNGGILEAAMSHGCVDCTHIKRYHSDLVNEGSAPALGSDSEVAGMTAEPNDDNVPDLPTDPLIKQLPAPQQQDAPPVGSPRGYVRLAVMDGKTIKHQKCALDACQEPLVNYRNGRFCDAHLNLSNKCGIIPCGRDVEHPGALTCDDPSHISWHR</sequence>
<keyword evidence="7" id="KW-1185">Reference proteome</keyword>
<accession>A0A8H6YVU7</accession>
<reference evidence="6" key="1">
    <citation type="submission" date="2020-05" db="EMBL/GenBank/DDBJ databases">
        <title>Mycena genomes resolve the evolution of fungal bioluminescence.</title>
        <authorList>
            <person name="Tsai I.J."/>
        </authorList>
    </citation>
    <scope>NUCLEOTIDE SEQUENCE</scope>
    <source>
        <strain evidence="6">CCC161011</strain>
    </source>
</reference>
<organism evidence="6 7">
    <name type="scientific">Mycena venus</name>
    <dbReference type="NCBI Taxonomy" id="2733690"/>
    <lineage>
        <taxon>Eukaryota</taxon>
        <taxon>Fungi</taxon>
        <taxon>Dikarya</taxon>
        <taxon>Basidiomycota</taxon>
        <taxon>Agaricomycotina</taxon>
        <taxon>Agaricomycetes</taxon>
        <taxon>Agaricomycetidae</taxon>
        <taxon>Agaricales</taxon>
        <taxon>Marasmiineae</taxon>
        <taxon>Mycenaceae</taxon>
        <taxon>Mycena</taxon>
    </lineage>
</organism>
<comment type="caution">
    <text evidence="6">The sequence shown here is derived from an EMBL/GenBank/DDBJ whole genome shotgun (WGS) entry which is preliminary data.</text>
</comment>
<dbReference type="Gene3D" id="3.40.395.10">
    <property type="entry name" value="Adenoviral Proteinase, Chain A"/>
    <property type="match status" value="1"/>
</dbReference>
<evidence type="ECO:0000256" key="1">
    <source>
        <dbReference type="ARBA" id="ARBA00005234"/>
    </source>
</evidence>
<dbReference type="Pfam" id="PF18718">
    <property type="entry name" value="CxC5"/>
    <property type="match status" value="1"/>
</dbReference>
<evidence type="ECO:0000256" key="2">
    <source>
        <dbReference type="ARBA" id="ARBA00022670"/>
    </source>
</evidence>
<feature type="compositionally biased region" description="Low complexity" evidence="4">
    <location>
        <begin position="476"/>
        <end position="490"/>
    </location>
</feature>
<dbReference type="Pfam" id="PF18721">
    <property type="entry name" value="CxC6"/>
    <property type="match status" value="1"/>
</dbReference>
<feature type="region of interest" description="Disordered" evidence="4">
    <location>
        <begin position="730"/>
        <end position="755"/>
    </location>
</feature>
<dbReference type="Proteomes" id="UP000620124">
    <property type="component" value="Unassembled WGS sequence"/>
</dbReference>
<comment type="similarity">
    <text evidence="1">Belongs to the peptidase C48 family.</text>
</comment>
<proteinExistence type="inferred from homology"/>
<evidence type="ECO:0000256" key="3">
    <source>
        <dbReference type="ARBA" id="ARBA00022801"/>
    </source>
</evidence>
<dbReference type="OrthoDB" id="2979847at2759"/>
<dbReference type="Pfam" id="PF02902">
    <property type="entry name" value="Peptidase_C48"/>
    <property type="match status" value="1"/>
</dbReference>
<dbReference type="InterPro" id="IPR041539">
    <property type="entry name" value="CxC5"/>
</dbReference>
<feature type="compositionally biased region" description="Low complexity" evidence="4">
    <location>
        <begin position="500"/>
        <end position="513"/>
    </location>
</feature>
<name>A0A8H6YVU7_9AGAR</name>
<keyword evidence="2" id="KW-0645">Protease</keyword>
<dbReference type="InterPro" id="IPR040898">
    <property type="entry name" value="CxC6"/>
</dbReference>
<dbReference type="AlphaFoldDB" id="A0A8H6YVU7"/>
<evidence type="ECO:0000313" key="7">
    <source>
        <dbReference type="Proteomes" id="UP000620124"/>
    </source>
</evidence>
<feature type="compositionally biased region" description="Low complexity" evidence="4">
    <location>
        <begin position="434"/>
        <end position="453"/>
    </location>
</feature>
<dbReference type="SUPFAM" id="SSF54001">
    <property type="entry name" value="Cysteine proteinases"/>
    <property type="match status" value="1"/>
</dbReference>
<gene>
    <name evidence="6" type="ORF">MVEN_00491800</name>
</gene>
<protein>
    <recommendedName>
        <fullName evidence="5">Ubiquitin-like protease family profile domain-containing protein</fullName>
    </recommendedName>
</protein>
<dbReference type="InterPro" id="IPR038765">
    <property type="entry name" value="Papain-like_cys_pep_sf"/>
</dbReference>
<dbReference type="GO" id="GO:0008234">
    <property type="term" value="F:cysteine-type peptidase activity"/>
    <property type="evidence" value="ECO:0007669"/>
    <property type="project" value="InterPro"/>
</dbReference>
<keyword evidence="3" id="KW-0378">Hydrolase</keyword>
<dbReference type="EMBL" id="JACAZI010000003">
    <property type="protein sequence ID" value="KAF7366149.1"/>
    <property type="molecule type" value="Genomic_DNA"/>
</dbReference>
<evidence type="ECO:0000256" key="4">
    <source>
        <dbReference type="SAM" id="MobiDB-lite"/>
    </source>
</evidence>
<dbReference type="InterPro" id="IPR003653">
    <property type="entry name" value="Peptidase_C48_C"/>
</dbReference>
<feature type="domain" description="Ubiquitin-like protease family profile" evidence="5">
    <location>
        <begin position="170"/>
        <end position="335"/>
    </location>
</feature>
<dbReference type="GO" id="GO:0006508">
    <property type="term" value="P:proteolysis"/>
    <property type="evidence" value="ECO:0007669"/>
    <property type="project" value="UniProtKB-KW"/>
</dbReference>
<evidence type="ECO:0000259" key="5">
    <source>
        <dbReference type="PROSITE" id="PS50600"/>
    </source>
</evidence>
<dbReference type="GO" id="GO:0019783">
    <property type="term" value="F:ubiquitin-like protein peptidase activity"/>
    <property type="evidence" value="ECO:0007669"/>
    <property type="project" value="UniProtKB-ARBA"/>
</dbReference>
<evidence type="ECO:0000313" key="6">
    <source>
        <dbReference type="EMBL" id="KAF7366149.1"/>
    </source>
</evidence>
<feature type="region of interest" description="Disordered" evidence="4">
    <location>
        <begin position="387"/>
        <end position="527"/>
    </location>
</feature>
<dbReference type="PROSITE" id="PS50600">
    <property type="entry name" value="ULP_PROTEASE"/>
    <property type="match status" value="1"/>
</dbReference>